<dbReference type="Proteomes" id="UP000238356">
    <property type="component" value="Unassembled WGS sequence"/>
</dbReference>
<dbReference type="AlphaFoldDB" id="A0A2S6A296"/>
<evidence type="ECO:0000313" key="1">
    <source>
        <dbReference type="EMBL" id="PPJ25663.1"/>
    </source>
</evidence>
<dbReference type="EMBL" id="PSZD01000015">
    <property type="protein sequence ID" value="PPJ25663.1"/>
    <property type="molecule type" value="Genomic_DNA"/>
</dbReference>
<proteinExistence type="predicted"/>
<evidence type="ECO:0000313" key="2">
    <source>
        <dbReference type="Proteomes" id="UP000238356"/>
    </source>
</evidence>
<protein>
    <submittedName>
        <fullName evidence="1">Uncharacterized protein</fullName>
    </submittedName>
</protein>
<gene>
    <name evidence="1" type="ORF">C5F51_22840</name>
</gene>
<keyword evidence="2" id="KW-1185">Reference proteome</keyword>
<name>A0A2S6A296_9NOCA</name>
<organism evidence="1 2">
    <name type="scientific">Nocardia nova</name>
    <dbReference type="NCBI Taxonomy" id="37330"/>
    <lineage>
        <taxon>Bacteria</taxon>
        <taxon>Bacillati</taxon>
        <taxon>Actinomycetota</taxon>
        <taxon>Actinomycetes</taxon>
        <taxon>Mycobacteriales</taxon>
        <taxon>Nocardiaceae</taxon>
        <taxon>Nocardia</taxon>
    </lineage>
</organism>
<comment type="caution">
    <text evidence="1">The sequence shown here is derived from an EMBL/GenBank/DDBJ whole genome shotgun (WGS) entry which is preliminary data.</text>
</comment>
<reference evidence="1 2" key="1">
    <citation type="submission" date="2018-02" db="EMBL/GenBank/DDBJ databases">
        <title>8 Nocardia nova and 1 Nocardia cyriacigeorgica strain used for evolution to TMP-SMX.</title>
        <authorList>
            <person name="Mehta H."/>
            <person name="Weng J."/>
            <person name="Shamoo Y."/>
        </authorList>
    </citation>
    <scope>NUCLEOTIDE SEQUENCE [LARGE SCALE GENOMIC DNA]</scope>
    <source>
        <strain evidence="1 2">BAA2227</strain>
    </source>
</reference>
<accession>A0A2S6A296</accession>
<sequence length="76" mass="8799">MIGGMDVAVWQLAERYWYRVLAAAPSEATQLGDHRFDDRIDDLSLAAERDYLTMSKALLLTRRQMFNAQREPVRVV</sequence>